<dbReference type="PANTHER" id="PTHR43900:SF3">
    <property type="entry name" value="GLUTATHIONE S-TRANSFERASE RHO"/>
    <property type="match status" value="1"/>
</dbReference>
<keyword evidence="6" id="KW-1185">Reference proteome</keyword>
<protein>
    <recommendedName>
        <fullName evidence="1">glutathione transferase</fullName>
        <ecNumber evidence="1">2.5.1.18</ecNumber>
    </recommendedName>
</protein>
<evidence type="ECO:0000313" key="5">
    <source>
        <dbReference type="EMBL" id="WYK19107.1"/>
    </source>
</evidence>
<feature type="domain" description="GST N-terminal" evidence="3">
    <location>
        <begin position="2"/>
        <end position="79"/>
    </location>
</feature>
<evidence type="ECO:0000259" key="4">
    <source>
        <dbReference type="PROSITE" id="PS50405"/>
    </source>
</evidence>
<dbReference type="SUPFAM" id="SSF52833">
    <property type="entry name" value="Thioredoxin-like"/>
    <property type="match status" value="1"/>
</dbReference>
<feature type="domain" description="GST C-terminal" evidence="4">
    <location>
        <begin position="84"/>
        <end position="209"/>
    </location>
</feature>
<dbReference type="PROSITE" id="PS50405">
    <property type="entry name" value="GST_CTER"/>
    <property type="match status" value="1"/>
</dbReference>
<dbReference type="PROSITE" id="PS50404">
    <property type="entry name" value="GST_NTER"/>
    <property type="match status" value="1"/>
</dbReference>
<sequence length="209" mass="23322">MTPLCLHGYRFSVYTRIVRIVLLEKELEYAYSEVDPFLNTPEPALHPFGRVPTLTHGPATLYETCAITRYLDAEFDSPGLTPSDALSQARMMQVISIVDNYAYWPLVRQVFSHSVFRPIEGEASDPLEIEMGLKAAEPVLEALDVIAAEGRVLVPDQFTLASAHLIPMLDYFTRAPEGADALQKHPNLSHWLEVTQQRPSITATSPVLS</sequence>
<dbReference type="PANTHER" id="PTHR43900">
    <property type="entry name" value="GLUTATHIONE S-TRANSFERASE RHO"/>
    <property type="match status" value="1"/>
</dbReference>
<dbReference type="InterPro" id="IPR036249">
    <property type="entry name" value="Thioredoxin-like_sf"/>
</dbReference>
<dbReference type="InterPro" id="IPR036282">
    <property type="entry name" value="Glutathione-S-Trfase_C_sf"/>
</dbReference>
<evidence type="ECO:0000259" key="3">
    <source>
        <dbReference type="PROSITE" id="PS50404"/>
    </source>
</evidence>
<dbReference type="Gene3D" id="1.20.1050.10">
    <property type="match status" value="1"/>
</dbReference>
<dbReference type="InterPro" id="IPR040079">
    <property type="entry name" value="Glutathione_S-Trfase"/>
</dbReference>
<gene>
    <name evidence="5" type="ORF">RZS32_004280</name>
</gene>
<dbReference type="Pfam" id="PF13417">
    <property type="entry name" value="GST_N_3"/>
    <property type="match status" value="1"/>
</dbReference>
<reference evidence="5 6" key="1">
    <citation type="submission" date="2024-02" db="EMBL/GenBank/DDBJ databases">
        <title>Roseovarius strain W115 nov., isolated from a marine algae.</title>
        <authorList>
            <person name="Lee M.W."/>
            <person name="Lee J.K."/>
            <person name="Kim J.M."/>
            <person name="Choi D.G."/>
            <person name="Baek J.H."/>
            <person name="Bayburt H."/>
            <person name="Jung J.J."/>
            <person name="Han D.M."/>
            <person name="Jeon C.O."/>
        </authorList>
    </citation>
    <scope>NUCLEOTIDE SEQUENCE [LARGE SCALE GENOMIC DNA]</scope>
    <source>
        <strain evidence="5 6">W115</strain>
    </source>
</reference>
<evidence type="ECO:0000256" key="1">
    <source>
        <dbReference type="ARBA" id="ARBA00012452"/>
    </source>
</evidence>
<evidence type="ECO:0000313" key="6">
    <source>
        <dbReference type="Proteomes" id="UP001281305"/>
    </source>
</evidence>
<dbReference type="Gene3D" id="3.40.30.10">
    <property type="entry name" value="Glutaredoxin"/>
    <property type="match status" value="1"/>
</dbReference>
<dbReference type="Proteomes" id="UP001281305">
    <property type="component" value="Chromosome"/>
</dbReference>
<dbReference type="SUPFAM" id="SSF47616">
    <property type="entry name" value="GST C-terminal domain-like"/>
    <property type="match status" value="1"/>
</dbReference>
<keyword evidence="2" id="KW-0808">Transferase</keyword>
<name>A0ABZ2THA2_9RHOB</name>
<dbReference type="RefSeq" id="WP_317055793.1">
    <property type="nucleotide sequence ID" value="NZ_CP146606.1"/>
</dbReference>
<proteinExistence type="predicted"/>
<dbReference type="SFLD" id="SFLDS00019">
    <property type="entry name" value="Glutathione_Transferase_(cytos"/>
    <property type="match status" value="1"/>
</dbReference>
<dbReference type="InterPro" id="IPR004045">
    <property type="entry name" value="Glutathione_S-Trfase_N"/>
</dbReference>
<evidence type="ECO:0000256" key="2">
    <source>
        <dbReference type="ARBA" id="ARBA00022679"/>
    </source>
</evidence>
<dbReference type="SFLD" id="SFLDG00358">
    <property type="entry name" value="Main_(cytGST)"/>
    <property type="match status" value="1"/>
</dbReference>
<organism evidence="5 6">
    <name type="scientific">Roseovarius rhodophyticola</name>
    <dbReference type="NCBI Taxonomy" id="3080827"/>
    <lineage>
        <taxon>Bacteria</taxon>
        <taxon>Pseudomonadati</taxon>
        <taxon>Pseudomonadota</taxon>
        <taxon>Alphaproteobacteria</taxon>
        <taxon>Rhodobacterales</taxon>
        <taxon>Roseobacteraceae</taxon>
        <taxon>Roseovarius</taxon>
    </lineage>
</organism>
<dbReference type="Pfam" id="PF13410">
    <property type="entry name" value="GST_C_2"/>
    <property type="match status" value="1"/>
</dbReference>
<dbReference type="EC" id="2.5.1.18" evidence="1"/>
<accession>A0ABZ2THA2</accession>
<dbReference type="CDD" id="cd00299">
    <property type="entry name" value="GST_C_family"/>
    <property type="match status" value="1"/>
</dbReference>
<dbReference type="InterPro" id="IPR010987">
    <property type="entry name" value="Glutathione-S-Trfase_C-like"/>
</dbReference>
<dbReference type="EMBL" id="CP146606">
    <property type="protein sequence ID" value="WYK19107.1"/>
    <property type="molecule type" value="Genomic_DNA"/>
</dbReference>